<organism evidence="1">
    <name type="scientific">uncultured Caudovirales phage</name>
    <dbReference type="NCBI Taxonomy" id="2100421"/>
    <lineage>
        <taxon>Viruses</taxon>
        <taxon>Duplodnaviria</taxon>
        <taxon>Heunggongvirae</taxon>
        <taxon>Uroviricota</taxon>
        <taxon>Caudoviricetes</taxon>
        <taxon>Peduoviridae</taxon>
        <taxon>Maltschvirus</taxon>
        <taxon>Maltschvirus maltsch</taxon>
    </lineage>
</organism>
<sequence>MANVGPNVWYVRDNSTIQNAVFTATISSTTLTVSAVASGTLAPGQIISGTSVTSNSIIVSQSSGTTGGVGVYVLSTASTQATGTVMTAVGVITTGSVGWSAISGWAASTLYSAGSIIRQSAVGAFITGTISTTTLTVVSVISGTVKIGQTFSGPGITTFTITALAGGTGGTGNYTISASQTVASTTYIQGGFVQGNERVFAAVVGGTSGSTEPSWVITKGAKTTDNTLTWQEITGQPGVCGDLTSSPTWTQNKNIAVTIGLIIYDSTSGSLQIVGTAGTTGNGSQPAFSATAGTTTSDNTVTWISLGAASNFTSWQCAAARVTGVYNGSNTWALRNNNIYVASDHTEVWSTSPTMTSPTSGNGTNYVYCVSNSVSLPPLSSNLAKTASISTLGNTSLTLGHGNVSSADFYGINLYCATGVLSQNLNLGTGSTAGIMHMSNCILSLTNTGSGAFNLGSNTTCILDNVTLTFNATGQSIVSSGKVHWKGTGSSLSGTTPTNLVTSNFIGPASIILEGVDLSSLGSGCTIFNNSNANNRYQLQQIINCKLNSSVTVSSSGGWQDVYLVNCDSTTTNYRHEKYGGGGSSVILTSVVRTGGASNGTTPLSWFVNTPSSGPLAWPAYFDCFPISVWNTVTASTVNVTLYGIINSASLPTNDQIWFDVSYMGSSSSPLATIISNTKSNGLVTGTALPSDSTSSWDSAASARSNSTTYTSGRVIKTSSNSGRVFFCTTGGTTASSEPAGYATAIDGGSVTDGTAVFRAGTRFSLTTALSSPSPQMAGDIYVTVKAGAQNLSFIIDPLIVLS</sequence>
<protein>
    <submittedName>
        <fullName evidence="1">Uncharacterized protein</fullName>
    </submittedName>
</protein>
<name>A0A6J5KPE9_9CAUD</name>
<accession>A0A6J5KPE9</accession>
<proteinExistence type="predicted"/>
<evidence type="ECO:0000313" key="1">
    <source>
        <dbReference type="EMBL" id="CAB4123185.1"/>
    </source>
</evidence>
<gene>
    <name evidence="1" type="ORF">UFOVP29_344</name>
</gene>
<reference evidence="1" key="1">
    <citation type="submission" date="2020-04" db="EMBL/GenBank/DDBJ databases">
        <authorList>
            <person name="Chiriac C."/>
            <person name="Salcher M."/>
            <person name="Ghai R."/>
            <person name="Kavagutti S V."/>
        </authorList>
    </citation>
    <scope>NUCLEOTIDE SEQUENCE</scope>
</reference>
<dbReference type="EMBL" id="LR796167">
    <property type="protein sequence ID" value="CAB4123185.1"/>
    <property type="molecule type" value="Genomic_DNA"/>
</dbReference>